<accession>A0A136J6F6</accession>
<sequence length="307" mass="32858">MMQWRAEALRFDPFASVAGSSLGGTLARGRRCCRRGSSGRVVLVLWSSSHGTLDCCKIYAAEKSKVPGGAGRAIPAFVLPQSHDDQLGGLVIAGGASLPATVALMSVMLTVELVKPPQSSSGPVLTAYDGGRGAPIRSGKARKSSDSHAQWTWAERASQAGPVARNHLVEEPELVQSTVMVPCLSVLVVGPGERISAYSRILLTPPPAVSIIGAHPNVCGKDTPKNRSRPRDIILSEPHQTQARTIINRHRRILPPGKRSSLHTYLGAMMWLSSPDNNPFGTRAACRGPNHSLLQRRLFCRNSSAIT</sequence>
<name>A0A136J6F6_9PEZI</name>
<keyword evidence="3" id="KW-1185">Reference proteome</keyword>
<dbReference type="AlphaFoldDB" id="A0A136J6F6"/>
<reference evidence="3" key="1">
    <citation type="submission" date="2016-02" db="EMBL/GenBank/DDBJ databases">
        <title>Draft genome sequence of Microdochium bolleyi, a fungal endophyte of beachgrass.</title>
        <authorList>
            <consortium name="DOE Joint Genome Institute"/>
            <person name="David A.S."/>
            <person name="May G."/>
            <person name="Haridas S."/>
            <person name="Lim J."/>
            <person name="Wang M."/>
            <person name="Labutti K."/>
            <person name="Lipzen A."/>
            <person name="Barry K."/>
            <person name="Grigoriev I.V."/>
        </authorList>
    </citation>
    <scope>NUCLEOTIDE SEQUENCE [LARGE SCALE GENOMIC DNA]</scope>
    <source>
        <strain evidence="3">J235TASD1</strain>
    </source>
</reference>
<evidence type="ECO:0000313" key="2">
    <source>
        <dbReference type="EMBL" id="KXJ92768.1"/>
    </source>
</evidence>
<organism evidence="2 3">
    <name type="scientific">Microdochium bolleyi</name>
    <dbReference type="NCBI Taxonomy" id="196109"/>
    <lineage>
        <taxon>Eukaryota</taxon>
        <taxon>Fungi</taxon>
        <taxon>Dikarya</taxon>
        <taxon>Ascomycota</taxon>
        <taxon>Pezizomycotina</taxon>
        <taxon>Sordariomycetes</taxon>
        <taxon>Xylariomycetidae</taxon>
        <taxon>Xylariales</taxon>
        <taxon>Microdochiaceae</taxon>
        <taxon>Microdochium</taxon>
    </lineage>
</organism>
<gene>
    <name evidence="2" type="ORF">Micbo1qcDRAFT_222519</name>
</gene>
<feature type="region of interest" description="Disordered" evidence="1">
    <location>
        <begin position="122"/>
        <end position="151"/>
    </location>
</feature>
<dbReference type="Proteomes" id="UP000070501">
    <property type="component" value="Unassembled WGS sequence"/>
</dbReference>
<evidence type="ECO:0000313" key="3">
    <source>
        <dbReference type="Proteomes" id="UP000070501"/>
    </source>
</evidence>
<dbReference type="InParanoid" id="A0A136J6F6"/>
<evidence type="ECO:0000256" key="1">
    <source>
        <dbReference type="SAM" id="MobiDB-lite"/>
    </source>
</evidence>
<protein>
    <submittedName>
        <fullName evidence="2">Uncharacterized protein</fullName>
    </submittedName>
</protein>
<proteinExistence type="predicted"/>
<dbReference type="EMBL" id="KQ964248">
    <property type="protein sequence ID" value="KXJ92768.1"/>
    <property type="molecule type" value="Genomic_DNA"/>
</dbReference>